<keyword evidence="4" id="KW-1185">Reference proteome</keyword>
<evidence type="ECO:0000259" key="2">
    <source>
        <dbReference type="PROSITE" id="PS00028"/>
    </source>
</evidence>
<dbReference type="PROSITE" id="PS00028">
    <property type="entry name" value="ZINC_FINGER_C2H2_1"/>
    <property type="match status" value="1"/>
</dbReference>
<feature type="domain" description="C2H2-type" evidence="2">
    <location>
        <begin position="308"/>
        <end position="329"/>
    </location>
</feature>
<dbReference type="AlphaFoldDB" id="A0A165GK34"/>
<gene>
    <name evidence="3" type="ORF">LAESUDRAFT_755962</name>
</gene>
<sequence>MRPDAGAVTQGRACPVLVSLYGLPAPAPVLDLPVAVYADFLAWLLGGSPQEVSRDSWMYMLRLCEHAVAGLERVESVSLAGAASFTGGSQPHLEVGGLGLEGPGQAHVDLDQHQRAVQGDGLFAPQPVLAGSLPIASQGASAMSGNPFGVNVPAIAVSAPSLDHVHLNHTHYSLGPSFGPSHSQVSQGQALASSHLQPPIGPCPTPSLAFTPSSSGSVETPAPTTPGAFQSTVHCKWDNCGALLESTQHSAIEAHLREAHLPLWRDVEDKRLKQRCLWPGCSNRRELFYSGLAKHIATCHLHSTVSKCPHCDQQLSRGDSMARHVKSQHPTPGVGVGGGGVMQQGTFGDRIAASPRRRQIRPGSDGRKGSTRLFDSLGRPVHPL</sequence>
<dbReference type="Proteomes" id="UP000076871">
    <property type="component" value="Unassembled WGS sequence"/>
</dbReference>
<accession>A0A165GK34</accession>
<evidence type="ECO:0000313" key="3">
    <source>
        <dbReference type="EMBL" id="KZT10462.1"/>
    </source>
</evidence>
<feature type="region of interest" description="Disordered" evidence="1">
    <location>
        <begin position="324"/>
        <end position="384"/>
    </location>
</feature>
<reference evidence="3 4" key="1">
    <citation type="journal article" date="2016" name="Mol. Biol. Evol.">
        <title>Comparative Genomics of Early-Diverging Mushroom-Forming Fungi Provides Insights into the Origins of Lignocellulose Decay Capabilities.</title>
        <authorList>
            <person name="Nagy L.G."/>
            <person name="Riley R."/>
            <person name="Tritt A."/>
            <person name="Adam C."/>
            <person name="Daum C."/>
            <person name="Floudas D."/>
            <person name="Sun H."/>
            <person name="Yadav J.S."/>
            <person name="Pangilinan J."/>
            <person name="Larsson K.H."/>
            <person name="Matsuura K."/>
            <person name="Barry K."/>
            <person name="Labutti K."/>
            <person name="Kuo R."/>
            <person name="Ohm R.A."/>
            <person name="Bhattacharya S.S."/>
            <person name="Shirouzu T."/>
            <person name="Yoshinaga Y."/>
            <person name="Martin F.M."/>
            <person name="Grigoriev I.V."/>
            <person name="Hibbett D.S."/>
        </authorList>
    </citation>
    <scope>NUCLEOTIDE SEQUENCE [LARGE SCALE GENOMIC DNA]</scope>
    <source>
        <strain evidence="3 4">93-53</strain>
    </source>
</reference>
<dbReference type="SMART" id="SM00355">
    <property type="entry name" value="ZnF_C2H2"/>
    <property type="match status" value="3"/>
</dbReference>
<dbReference type="EMBL" id="KV427609">
    <property type="protein sequence ID" value="KZT10462.1"/>
    <property type="molecule type" value="Genomic_DNA"/>
</dbReference>
<protein>
    <recommendedName>
        <fullName evidence="2">C2H2-type domain-containing protein</fullName>
    </recommendedName>
</protein>
<organism evidence="3 4">
    <name type="scientific">Laetiporus sulphureus 93-53</name>
    <dbReference type="NCBI Taxonomy" id="1314785"/>
    <lineage>
        <taxon>Eukaryota</taxon>
        <taxon>Fungi</taxon>
        <taxon>Dikarya</taxon>
        <taxon>Basidiomycota</taxon>
        <taxon>Agaricomycotina</taxon>
        <taxon>Agaricomycetes</taxon>
        <taxon>Polyporales</taxon>
        <taxon>Laetiporus</taxon>
    </lineage>
</organism>
<name>A0A165GK34_9APHY</name>
<dbReference type="InterPro" id="IPR013087">
    <property type="entry name" value="Znf_C2H2_type"/>
</dbReference>
<dbReference type="OrthoDB" id="2801792at2759"/>
<proteinExistence type="predicted"/>
<evidence type="ECO:0000256" key="1">
    <source>
        <dbReference type="SAM" id="MobiDB-lite"/>
    </source>
</evidence>
<dbReference type="InParanoid" id="A0A165GK34"/>
<dbReference type="RefSeq" id="XP_040768202.1">
    <property type="nucleotide sequence ID" value="XM_040912107.1"/>
</dbReference>
<dbReference type="GeneID" id="63829135"/>
<evidence type="ECO:0000313" key="4">
    <source>
        <dbReference type="Proteomes" id="UP000076871"/>
    </source>
</evidence>
<dbReference type="STRING" id="1314785.A0A165GK34"/>